<keyword evidence="12" id="KW-1185">Reference proteome</keyword>
<comment type="subcellular location">
    <subcellularLocation>
        <location evidence="1">Cell inner membrane</location>
        <topology evidence="1">Multi-pass membrane protein</topology>
    </subcellularLocation>
    <subcellularLocation>
        <location evidence="9">Cell membrane</location>
        <topology evidence="9">Multi-pass membrane protein</topology>
    </subcellularLocation>
</comment>
<dbReference type="Pfam" id="PF00528">
    <property type="entry name" value="BPD_transp_1"/>
    <property type="match status" value="1"/>
</dbReference>
<evidence type="ECO:0000259" key="10">
    <source>
        <dbReference type="PROSITE" id="PS50928"/>
    </source>
</evidence>
<dbReference type="PANTHER" id="PTHR30133">
    <property type="entry name" value="CATIONIC AMINO ACID TRANSPORTER, MEMBRANE COMPONENT"/>
    <property type="match status" value="1"/>
</dbReference>
<reference evidence="11 12" key="1">
    <citation type="journal article" date="2014" name="Nat. Commun.">
        <title>Physiological and genomic features of highly alkaliphilic hydrogen-utilizing Betaproteobacteria from a continental serpentinizing site.</title>
        <authorList>
            <person name="Suzuki S."/>
            <person name="Kuenen J.G."/>
            <person name="Schipper K."/>
            <person name="van der Velde S."/>
            <person name="Ishii S."/>
            <person name="Wu A."/>
            <person name="Sorokin D.Y."/>
            <person name="Tenney A."/>
            <person name="Meng X.Y."/>
            <person name="Morrill P.L."/>
            <person name="Kamagata Y."/>
            <person name="Muyzer G."/>
            <person name="Nealson K.H."/>
        </authorList>
    </citation>
    <scope>NUCLEOTIDE SEQUENCE [LARGE SCALE GENOMIC DNA]</scope>
    <source>
        <strain evidence="11 12">A1</strain>
    </source>
</reference>
<keyword evidence="6 9" id="KW-0812">Transmembrane</keyword>
<dbReference type="STRING" id="1458425.SRAA_1015"/>
<keyword evidence="5" id="KW-0997">Cell inner membrane</keyword>
<evidence type="ECO:0000256" key="9">
    <source>
        <dbReference type="RuleBase" id="RU363032"/>
    </source>
</evidence>
<comment type="similarity">
    <text evidence="2">Belongs to the binding-protein-dependent transport system permease family. HisMQ subfamily.</text>
</comment>
<feature type="transmembrane region" description="Helical" evidence="9">
    <location>
        <begin position="82"/>
        <end position="99"/>
    </location>
</feature>
<evidence type="ECO:0000256" key="2">
    <source>
        <dbReference type="ARBA" id="ARBA00010072"/>
    </source>
</evidence>
<dbReference type="InterPro" id="IPR010065">
    <property type="entry name" value="AA_ABC_transptr_permease_3TM"/>
</dbReference>
<evidence type="ECO:0000313" key="11">
    <source>
        <dbReference type="EMBL" id="BAO80869.1"/>
    </source>
</evidence>
<dbReference type="GO" id="GO:0022857">
    <property type="term" value="F:transmembrane transporter activity"/>
    <property type="evidence" value="ECO:0007669"/>
    <property type="project" value="InterPro"/>
</dbReference>
<accession>A0A060NPQ4</accession>
<dbReference type="CDD" id="cd06261">
    <property type="entry name" value="TM_PBP2"/>
    <property type="match status" value="1"/>
</dbReference>
<dbReference type="AlphaFoldDB" id="A0A060NPQ4"/>
<dbReference type="Gene3D" id="1.10.3720.10">
    <property type="entry name" value="MetI-like"/>
    <property type="match status" value="1"/>
</dbReference>
<feature type="transmembrane region" description="Helical" evidence="9">
    <location>
        <begin position="36"/>
        <end position="62"/>
    </location>
</feature>
<evidence type="ECO:0000256" key="7">
    <source>
        <dbReference type="ARBA" id="ARBA00022989"/>
    </source>
</evidence>
<dbReference type="InterPro" id="IPR000515">
    <property type="entry name" value="MetI-like"/>
</dbReference>
<proteinExistence type="inferred from homology"/>
<evidence type="ECO:0000256" key="8">
    <source>
        <dbReference type="ARBA" id="ARBA00023136"/>
    </source>
</evidence>
<evidence type="ECO:0000256" key="1">
    <source>
        <dbReference type="ARBA" id="ARBA00004429"/>
    </source>
</evidence>
<dbReference type="Proteomes" id="UP000067461">
    <property type="component" value="Chromosome"/>
</dbReference>
<dbReference type="NCBIfam" id="TIGR01726">
    <property type="entry name" value="HEQRo_perm_3TM"/>
    <property type="match status" value="1"/>
</dbReference>
<dbReference type="HOGENOM" id="CLU_019602_1_4_4"/>
<sequence>MSGAQLTLTVSLASLGVAIALGLLGAAAKLSQRRPLVALAGAYTTLVRGVPELILLLLVYYGGTIGLITLLERLGLEAEVNINPFMAGVLTIGFIYGAFMTETFRGAMLAIPKGQAEAAWAFGMSPSRTFFRITLPQMVRYALPGFTNNWLVLIKATALVSLIGLHDVTFHAMQAGAATREPFYFLLLAAAVFLAYTSVSLWALRALSRRYALGSTQVSL</sequence>
<evidence type="ECO:0000256" key="5">
    <source>
        <dbReference type="ARBA" id="ARBA00022519"/>
    </source>
</evidence>
<evidence type="ECO:0000313" key="12">
    <source>
        <dbReference type="Proteomes" id="UP000067461"/>
    </source>
</evidence>
<dbReference type="GO" id="GO:0043190">
    <property type="term" value="C:ATP-binding cassette (ABC) transporter complex"/>
    <property type="evidence" value="ECO:0007669"/>
    <property type="project" value="InterPro"/>
</dbReference>
<gene>
    <name evidence="11" type="ORF">SRAA_1015</name>
</gene>
<keyword evidence="4" id="KW-1003">Cell membrane</keyword>
<feature type="domain" description="ABC transmembrane type-1" evidence="10">
    <location>
        <begin position="4"/>
        <end position="205"/>
    </location>
</feature>
<dbReference type="SUPFAM" id="SSF161098">
    <property type="entry name" value="MetI-like"/>
    <property type="match status" value="1"/>
</dbReference>
<name>A0A060NPQ4_9BURK</name>
<protein>
    <submittedName>
        <fullName evidence="11">ABC-type arginine transport system, permease component</fullName>
    </submittedName>
</protein>
<keyword evidence="3 9" id="KW-0813">Transport</keyword>
<keyword evidence="8 9" id="KW-0472">Membrane</keyword>
<dbReference type="KEGG" id="cbaa:SRAA_1015"/>
<organism evidence="11 12">
    <name type="scientific">Serpentinimonas raichei</name>
    <dbReference type="NCBI Taxonomy" id="1458425"/>
    <lineage>
        <taxon>Bacteria</taxon>
        <taxon>Pseudomonadati</taxon>
        <taxon>Pseudomonadota</taxon>
        <taxon>Betaproteobacteria</taxon>
        <taxon>Burkholderiales</taxon>
        <taxon>Comamonadaceae</taxon>
        <taxon>Serpentinimonas</taxon>
    </lineage>
</organism>
<evidence type="ECO:0000256" key="4">
    <source>
        <dbReference type="ARBA" id="ARBA00022475"/>
    </source>
</evidence>
<dbReference type="EMBL" id="AP014568">
    <property type="protein sequence ID" value="BAO80869.1"/>
    <property type="molecule type" value="Genomic_DNA"/>
</dbReference>
<dbReference type="InterPro" id="IPR035906">
    <property type="entry name" value="MetI-like_sf"/>
</dbReference>
<keyword evidence="7 9" id="KW-1133">Transmembrane helix</keyword>
<dbReference type="InterPro" id="IPR051613">
    <property type="entry name" value="ABC_transp_permease_HisMQ"/>
</dbReference>
<feature type="transmembrane region" description="Helical" evidence="9">
    <location>
        <begin position="183"/>
        <end position="204"/>
    </location>
</feature>
<feature type="transmembrane region" description="Helical" evidence="9">
    <location>
        <begin position="6"/>
        <end position="24"/>
    </location>
</feature>
<evidence type="ECO:0000256" key="3">
    <source>
        <dbReference type="ARBA" id="ARBA00022448"/>
    </source>
</evidence>
<dbReference type="PROSITE" id="PS50928">
    <property type="entry name" value="ABC_TM1"/>
    <property type="match status" value="1"/>
</dbReference>
<feature type="transmembrane region" description="Helical" evidence="9">
    <location>
        <begin position="141"/>
        <end position="163"/>
    </location>
</feature>
<evidence type="ECO:0000256" key="6">
    <source>
        <dbReference type="ARBA" id="ARBA00022692"/>
    </source>
</evidence>